<evidence type="ECO:0000313" key="5">
    <source>
        <dbReference type="EMBL" id="KAK4730004.1"/>
    </source>
</evidence>
<reference evidence="5 6" key="1">
    <citation type="submission" date="2023-10" db="EMBL/GenBank/DDBJ databases">
        <title>Genome-Wide Identification Analysis in wild type Solanum Pinnatisectum Reveals Some Genes Defensing Phytophthora Infestans.</title>
        <authorList>
            <person name="Sun C."/>
        </authorList>
    </citation>
    <scope>NUCLEOTIDE SEQUENCE [LARGE SCALE GENOMIC DNA]</scope>
    <source>
        <strain evidence="5">LQN</strain>
        <tissue evidence="5">Leaf</tissue>
    </source>
</reference>
<dbReference type="InterPro" id="IPR044159">
    <property type="entry name" value="IQM"/>
</dbReference>
<name>A0AAV9LYC7_9SOLN</name>
<keyword evidence="4" id="KW-0539">Nucleus</keyword>
<proteinExistence type="predicted"/>
<evidence type="ECO:0000256" key="4">
    <source>
        <dbReference type="ARBA" id="ARBA00023242"/>
    </source>
</evidence>
<dbReference type="PROSITE" id="PS50096">
    <property type="entry name" value="IQ"/>
    <property type="match status" value="1"/>
</dbReference>
<sequence length="265" mass="30648">MYPLVKQDKLIFPLSLLLGCATSQFKFGTGRRGNNLELWGVSSEWEFSLSRKLPLRTLSFNDKGAKNVRKSDISEESLKHKKQKLIPITSLVIDKEKNGSRTKKSITELDAAATKIQTVYKSHRTRRNLADCALLVEHHWRNALDSAALKQSSISFFDVNKHEVAESRWSCARTMAAKVDKGLKDEEAQKLALQQWLEAIDPRRRYGHNLHFYDAWFNSKSSQPFFYWLDVGDGKRLNLESYKRADLQCRCFKYLFGPKEREANE</sequence>
<organism evidence="5 6">
    <name type="scientific">Solanum pinnatisectum</name>
    <name type="common">tansyleaf nightshade</name>
    <dbReference type="NCBI Taxonomy" id="50273"/>
    <lineage>
        <taxon>Eukaryota</taxon>
        <taxon>Viridiplantae</taxon>
        <taxon>Streptophyta</taxon>
        <taxon>Embryophyta</taxon>
        <taxon>Tracheophyta</taxon>
        <taxon>Spermatophyta</taxon>
        <taxon>Magnoliopsida</taxon>
        <taxon>eudicotyledons</taxon>
        <taxon>Gunneridae</taxon>
        <taxon>Pentapetalae</taxon>
        <taxon>asterids</taxon>
        <taxon>lamiids</taxon>
        <taxon>Solanales</taxon>
        <taxon>Solanaceae</taxon>
        <taxon>Solanoideae</taxon>
        <taxon>Solaneae</taxon>
        <taxon>Solanum</taxon>
    </lineage>
</organism>
<protein>
    <submittedName>
        <fullName evidence="5">Uncharacterized protein</fullName>
    </submittedName>
</protein>
<keyword evidence="3" id="KW-0963">Cytoplasm</keyword>
<dbReference type="Proteomes" id="UP001311915">
    <property type="component" value="Unassembled WGS sequence"/>
</dbReference>
<evidence type="ECO:0000256" key="2">
    <source>
        <dbReference type="ARBA" id="ARBA00004496"/>
    </source>
</evidence>
<gene>
    <name evidence="5" type="ORF">R3W88_022992</name>
</gene>
<dbReference type="PROSITE" id="PS51257">
    <property type="entry name" value="PROKAR_LIPOPROTEIN"/>
    <property type="match status" value="1"/>
</dbReference>
<dbReference type="PANTHER" id="PTHR31250:SF68">
    <property type="entry name" value="IQ DOMAIN-CONTAINING PROTEIN IQM1-LIKE"/>
    <property type="match status" value="1"/>
</dbReference>
<keyword evidence="6" id="KW-1185">Reference proteome</keyword>
<evidence type="ECO:0000313" key="6">
    <source>
        <dbReference type="Proteomes" id="UP001311915"/>
    </source>
</evidence>
<evidence type="ECO:0000256" key="1">
    <source>
        <dbReference type="ARBA" id="ARBA00004123"/>
    </source>
</evidence>
<dbReference type="PANTHER" id="PTHR31250">
    <property type="entry name" value="IQ DOMAIN-CONTAINING PROTEIN IQM3"/>
    <property type="match status" value="1"/>
</dbReference>
<dbReference type="AlphaFoldDB" id="A0AAV9LYC7"/>
<comment type="subcellular location">
    <subcellularLocation>
        <location evidence="2">Cytoplasm</location>
    </subcellularLocation>
    <subcellularLocation>
        <location evidence="1">Nucleus</location>
    </subcellularLocation>
</comment>
<accession>A0AAV9LYC7</accession>
<dbReference type="GO" id="GO:0005634">
    <property type="term" value="C:nucleus"/>
    <property type="evidence" value="ECO:0007669"/>
    <property type="project" value="UniProtKB-SubCell"/>
</dbReference>
<dbReference type="EMBL" id="JAWPEI010000004">
    <property type="protein sequence ID" value="KAK4730004.1"/>
    <property type="molecule type" value="Genomic_DNA"/>
</dbReference>
<dbReference type="GO" id="GO:0005737">
    <property type="term" value="C:cytoplasm"/>
    <property type="evidence" value="ECO:0007669"/>
    <property type="project" value="UniProtKB-SubCell"/>
</dbReference>
<comment type="caution">
    <text evidence="5">The sequence shown here is derived from an EMBL/GenBank/DDBJ whole genome shotgun (WGS) entry which is preliminary data.</text>
</comment>
<evidence type="ECO:0000256" key="3">
    <source>
        <dbReference type="ARBA" id="ARBA00022490"/>
    </source>
</evidence>